<keyword evidence="3 8" id="KW-0812">Transmembrane</keyword>
<feature type="binding site" evidence="7">
    <location>
        <position position="33"/>
    </location>
    <ligand>
        <name>Ca(2+)</name>
        <dbReference type="ChEBI" id="CHEBI:29108"/>
    </ligand>
</feature>
<keyword evidence="8" id="KW-0443">Lipid metabolism</keyword>
<feature type="binding site" evidence="7">
    <location>
        <position position="29"/>
    </location>
    <ligand>
        <name>Ca(2+)</name>
        <dbReference type="ChEBI" id="CHEBI:29108"/>
    </ligand>
</feature>
<feature type="binding site" evidence="7">
    <location>
        <position position="31"/>
    </location>
    <ligand>
        <name>Ca(2+)</name>
        <dbReference type="ChEBI" id="CHEBI:29108"/>
    </ligand>
</feature>
<comment type="caution">
    <text evidence="8">Lacks conserved residue(s) required for the propagation of feature annotation.</text>
</comment>
<feature type="transmembrane region" description="Helical" evidence="8">
    <location>
        <begin position="43"/>
        <end position="60"/>
    </location>
</feature>
<dbReference type="Pfam" id="PF05875">
    <property type="entry name" value="Ceramidase"/>
    <property type="match status" value="1"/>
</dbReference>
<dbReference type="EC" id="3.5.1.-" evidence="8"/>
<dbReference type="GO" id="GO:0005789">
    <property type="term" value="C:endoplasmic reticulum membrane"/>
    <property type="evidence" value="ECO:0007669"/>
    <property type="project" value="TreeGrafter"/>
</dbReference>
<evidence type="ECO:0000256" key="2">
    <source>
        <dbReference type="ARBA" id="ARBA00009780"/>
    </source>
</evidence>
<organism evidence="9">
    <name type="scientific">Henneguya salminicola</name>
    <name type="common">Myxosporean</name>
    <dbReference type="NCBI Taxonomy" id="69463"/>
    <lineage>
        <taxon>Eukaryota</taxon>
        <taxon>Metazoa</taxon>
        <taxon>Cnidaria</taxon>
        <taxon>Myxozoa</taxon>
        <taxon>Myxosporea</taxon>
        <taxon>Bivalvulida</taxon>
        <taxon>Platysporina</taxon>
        <taxon>Myxobolidae</taxon>
        <taxon>Henneguya</taxon>
    </lineage>
</organism>
<keyword evidence="4 8" id="KW-0378">Hydrolase</keyword>
<accession>A0A6G3MIK5</accession>
<evidence type="ECO:0000256" key="7">
    <source>
        <dbReference type="PIRSR" id="PIRSR608901-1"/>
    </source>
</evidence>
<evidence type="ECO:0000256" key="4">
    <source>
        <dbReference type="ARBA" id="ARBA00022801"/>
    </source>
</evidence>
<protein>
    <recommendedName>
        <fullName evidence="8">Alkaline ceramidase</fullName>
        <ecNumber evidence="8">3.5.1.-</ecNumber>
    </recommendedName>
</protein>
<proteinExistence type="inferred from homology"/>
<comment type="similarity">
    <text evidence="2 8">Belongs to the alkaline ceramidase family.</text>
</comment>
<keyword evidence="7" id="KW-0479">Metal-binding</keyword>
<dbReference type="EMBL" id="GHBP01005173">
    <property type="protein sequence ID" value="NDJ93814.1"/>
    <property type="molecule type" value="Transcribed_RNA"/>
</dbReference>
<dbReference type="PANTHER" id="PTHR46187:SF3">
    <property type="entry name" value="ALKALINE CERAMIDASE 3"/>
    <property type="match status" value="1"/>
</dbReference>
<comment type="function">
    <text evidence="8">Hydrolyzes the sphingolipid ceramide into sphingosine and free fatty acid.</text>
</comment>
<feature type="binding site" evidence="7">
    <location>
        <position position="28"/>
    </location>
    <ligand>
        <name>Ca(2+)</name>
        <dbReference type="ChEBI" id="CHEBI:29108"/>
    </ligand>
</feature>
<sequence>MRIPSIEVYGDPSANFPGYWGSISSLIDWCEENYINNYYIAEYWNTISNIAYMILFLNIYNFRNRDIHSIIYLISIFCISTNLKFSSINRFGSISCHPKI</sequence>
<evidence type="ECO:0000256" key="5">
    <source>
        <dbReference type="ARBA" id="ARBA00022989"/>
    </source>
</evidence>
<dbReference type="GO" id="GO:0046513">
    <property type="term" value="P:ceramide biosynthetic process"/>
    <property type="evidence" value="ECO:0007669"/>
    <property type="project" value="TreeGrafter"/>
</dbReference>
<evidence type="ECO:0000256" key="6">
    <source>
        <dbReference type="ARBA" id="ARBA00023136"/>
    </source>
</evidence>
<dbReference type="PANTHER" id="PTHR46187">
    <property type="entry name" value="ALKALINE CERAMIDASE 3"/>
    <property type="match status" value="1"/>
</dbReference>
<evidence type="ECO:0000313" key="9">
    <source>
        <dbReference type="EMBL" id="NDJ93814.1"/>
    </source>
</evidence>
<dbReference type="InterPro" id="IPR008901">
    <property type="entry name" value="ACER"/>
</dbReference>
<dbReference type="AlphaFoldDB" id="A0A6G3MIK5"/>
<keyword evidence="5 8" id="KW-1133">Transmembrane helix</keyword>
<comment type="subcellular location">
    <subcellularLocation>
        <location evidence="1">Membrane</location>
        <topology evidence="1">Multi-pass membrane protein</topology>
    </subcellularLocation>
</comment>
<evidence type="ECO:0000256" key="3">
    <source>
        <dbReference type="ARBA" id="ARBA00022692"/>
    </source>
</evidence>
<feature type="binding site" evidence="7">
    <location>
        <position position="42"/>
    </location>
    <ligand>
        <name>Ca(2+)</name>
        <dbReference type="ChEBI" id="CHEBI:29108"/>
    </ligand>
</feature>
<evidence type="ECO:0000256" key="1">
    <source>
        <dbReference type="ARBA" id="ARBA00004141"/>
    </source>
</evidence>
<name>A0A6G3MIK5_HENSL</name>
<dbReference type="GO" id="GO:0046514">
    <property type="term" value="P:ceramide catabolic process"/>
    <property type="evidence" value="ECO:0007669"/>
    <property type="project" value="TreeGrafter"/>
</dbReference>
<keyword evidence="6 8" id="KW-0472">Membrane</keyword>
<evidence type="ECO:0000256" key="8">
    <source>
        <dbReference type="RuleBase" id="RU364079"/>
    </source>
</evidence>
<dbReference type="GO" id="GO:0016811">
    <property type="term" value="F:hydrolase activity, acting on carbon-nitrogen (but not peptide) bonds, in linear amides"/>
    <property type="evidence" value="ECO:0007669"/>
    <property type="project" value="InterPro"/>
</dbReference>
<keyword evidence="7" id="KW-0106">Calcium</keyword>
<reference evidence="9" key="1">
    <citation type="submission" date="2018-11" db="EMBL/GenBank/DDBJ databases">
        <title>Henneguya salminicola genome and transcriptome.</title>
        <authorList>
            <person name="Yahalomi D."/>
            <person name="Atkinson S.D."/>
            <person name="Neuhof M."/>
            <person name="Chang E.S."/>
            <person name="Philippe H."/>
            <person name="Cartwright P."/>
            <person name="Bartholomew J.L."/>
            <person name="Huchon D."/>
        </authorList>
    </citation>
    <scope>NUCLEOTIDE SEQUENCE</scope>
    <source>
        <strain evidence="9">Hz1</strain>
        <tissue evidence="9">Whole</tissue>
    </source>
</reference>
<dbReference type="GO" id="GO:0046872">
    <property type="term" value="F:metal ion binding"/>
    <property type="evidence" value="ECO:0007669"/>
    <property type="project" value="UniProtKB-KW"/>
</dbReference>